<dbReference type="Gene3D" id="3.10.100.10">
    <property type="entry name" value="Mannose-Binding Protein A, subunit A"/>
    <property type="match status" value="1"/>
</dbReference>
<dbReference type="EMBL" id="LUCH01005055">
    <property type="protein sequence ID" value="KAF5398389.1"/>
    <property type="molecule type" value="Genomic_DNA"/>
</dbReference>
<accession>A0A8J4T5R5</accession>
<dbReference type="SUPFAM" id="SSF56436">
    <property type="entry name" value="C-type lectin-like"/>
    <property type="match status" value="1"/>
</dbReference>
<dbReference type="Pfam" id="PF00059">
    <property type="entry name" value="Lectin_C"/>
    <property type="match status" value="1"/>
</dbReference>
<evidence type="ECO:0000259" key="2">
    <source>
        <dbReference type="PROSITE" id="PS50041"/>
    </source>
</evidence>
<dbReference type="InterPro" id="IPR016186">
    <property type="entry name" value="C-type_lectin-like/link_sf"/>
</dbReference>
<reference evidence="3" key="1">
    <citation type="submission" date="2019-05" db="EMBL/GenBank/DDBJ databases">
        <title>Annotation for the trematode Paragonimus heterotremus.</title>
        <authorList>
            <person name="Choi Y.-J."/>
        </authorList>
    </citation>
    <scope>NUCLEOTIDE SEQUENCE</scope>
    <source>
        <strain evidence="3">LC</strain>
    </source>
</reference>
<dbReference type="AlphaFoldDB" id="A0A8J4T5R5"/>
<dbReference type="PROSITE" id="PS50041">
    <property type="entry name" value="C_TYPE_LECTIN_2"/>
    <property type="match status" value="1"/>
</dbReference>
<keyword evidence="1" id="KW-0732">Signal</keyword>
<feature type="domain" description="C-type lectin" evidence="2">
    <location>
        <begin position="74"/>
        <end position="182"/>
    </location>
</feature>
<evidence type="ECO:0000256" key="1">
    <source>
        <dbReference type="SAM" id="SignalP"/>
    </source>
</evidence>
<sequence length="183" mass="20903">MQLIQLTPCLVLLFGLLSNFLVHADYLPTDASVNCSMMLSAFVPESERNNTFGGKFCDLMIFRTNPTEMKCLPPHGKCYMFAHEKYDHDGAIEFCDNYGGIIVRPESDEESEMLATQVNDTFHLGATRISEQDYYDFDQDMPVYANWICFRDLYHGLCLAASTKKGLWRPYECVNKAATICQF</sequence>
<proteinExistence type="predicted"/>
<organism evidence="3 4">
    <name type="scientific">Paragonimus heterotremus</name>
    <dbReference type="NCBI Taxonomy" id="100268"/>
    <lineage>
        <taxon>Eukaryota</taxon>
        <taxon>Metazoa</taxon>
        <taxon>Spiralia</taxon>
        <taxon>Lophotrochozoa</taxon>
        <taxon>Platyhelminthes</taxon>
        <taxon>Trematoda</taxon>
        <taxon>Digenea</taxon>
        <taxon>Plagiorchiida</taxon>
        <taxon>Troglotremata</taxon>
        <taxon>Troglotrematidae</taxon>
        <taxon>Paragonimus</taxon>
    </lineage>
</organism>
<comment type="caution">
    <text evidence="3">The sequence shown here is derived from an EMBL/GenBank/DDBJ whole genome shotgun (WGS) entry which is preliminary data.</text>
</comment>
<evidence type="ECO:0000313" key="4">
    <source>
        <dbReference type="Proteomes" id="UP000748531"/>
    </source>
</evidence>
<feature type="chain" id="PRO_5035210486" description="C-type lectin domain-containing protein" evidence="1">
    <location>
        <begin position="25"/>
        <end position="183"/>
    </location>
</feature>
<dbReference type="CDD" id="cd00037">
    <property type="entry name" value="CLECT"/>
    <property type="match status" value="1"/>
</dbReference>
<dbReference type="InterPro" id="IPR001304">
    <property type="entry name" value="C-type_lectin-like"/>
</dbReference>
<dbReference type="Proteomes" id="UP000748531">
    <property type="component" value="Unassembled WGS sequence"/>
</dbReference>
<dbReference type="InterPro" id="IPR016187">
    <property type="entry name" value="CTDL_fold"/>
</dbReference>
<dbReference type="SMART" id="SM00034">
    <property type="entry name" value="CLECT"/>
    <property type="match status" value="1"/>
</dbReference>
<evidence type="ECO:0000313" key="3">
    <source>
        <dbReference type="EMBL" id="KAF5398389.1"/>
    </source>
</evidence>
<keyword evidence="4" id="KW-1185">Reference proteome</keyword>
<gene>
    <name evidence="3" type="ORF">PHET_08566</name>
</gene>
<feature type="signal peptide" evidence="1">
    <location>
        <begin position="1"/>
        <end position="24"/>
    </location>
</feature>
<dbReference type="OrthoDB" id="6233230at2759"/>
<name>A0A8J4T5R5_9TREM</name>
<protein>
    <recommendedName>
        <fullName evidence="2">C-type lectin domain-containing protein</fullName>
    </recommendedName>
</protein>